<evidence type="ECO:0000313" key="2">
    <source>
        <dbReference type="EMBL" id="QUO41117.1"/>
    </source>
</evidence>
<gene>
    <name evidence="1" type="ORF">JD108_19635</name>
    <name evidence="2" type="ORF">KDJ56_19570</name>
</gene>
<dbReference type="EMBL" id="CP073708">
    <property type="protein sequence ID" value="QUO41117.1"/>
    <property type="molecule type" value="Genomic_DNA"/>
</dbReference>
<protein>
    <submittedName>
        <fullName evidence="1">Uncharacterized protein</fullName>
    </submittedName>
</protein>
<evidence type="ECO:0000313" key="4">
    <source>
        <dbReference type="Proteomes" id="UP000677234"/>
    </source>
</evidence>
<dbReference type="KEGG" id="bcop:JD108_19635"/>
<reference evidence="1 3" key="1">
    <citation type="submission" date="2020-12" db="EMBL/GenBank/DDBJ databases">
        <title>strain FJAT-54423T represents a novel species of the genus Brevibacillus.</title>
        <authorList>
            <person name="Tang R."/>
        </authorList>
    </citation>
    <scope>NUCLEOTIDE SEQUENCE [LARGE SCALE GENOMIC DNA]</scope>
    <source>
        <strain evidence="1 3">FJAT-54423</strain>
    </source>
</reference>
<dbReference type="RefSeq" id="WP_198827621.1">
    <property type="nucleotide sequence ID" value="NZ_CP066308.1"/>
</dbReference>
<dbReference type="EMBL" id="CP066308">
    <property type="protein sequence ID" value="QQE74033.1"/>
    <property type="molecule type" value="Genomic_DNA"/>
</dbReference>
<organism evidence="1 3">
    <name type="scientific">Brevibacillus composti</name>
    <dbReference type="NCBI Taxonomy" id="2796470"/>
    <lineage>
        <taxon>Bacteria</taxon>
        <taxon>Bacillati</taxon>
        <taxon>Bacillota</taxon>
        <taxon>Bacilli</taxon>
        <taxon>Bacillales</taxon>
        <taxon>Paenibacillaceae</taxon>
        <taxon>Brevibacillus</taxon>
    </lineage>
</organism>
<evidence type="ECO:0000313" key="3">
    <source>
        <dbReference type="Proteomes" id="UP000595847"/>
    </source>
</evidence>
<dbReference type="AlphaFoldDB" id="A0A7T5EK22"/>
<proteinExistence type="predicted"/>
<dbReference type="Proteomes" id="UP000595847">
    <property type="component" value="Chromosome"/>
</dbReference>
<accession>A0A7T5EK22</accession>
<reference evidence="2" key="2">
    <citation type="submission" date="2021-04" db="EMBL/GenBank/DDBJ databases">
        <title>Brevibacillus composti FJAT-54423, complete genome.</title>
        <authorList>
            <person name="Tang R."/>
        </authorList>
    </citation>
    <scope>NUCLEOTIDE SEQUENCE</scope>
    <source>
        <strain evidence="2">FJAT-54424</strain>
    </source>
</reference>
<sequence>MPPERYYLIYQEASDEECLLTIQPYDDEELLAEAINRLQTREVDEYTIIKGRKMKAKLRLAVELSEAEDKAAAPPPQLADESDV</sequence>
<name>A0A7T5EK22_9BACL</name>
<keyword evidence="4" id="KW-1185">Reference proteome</keyword>
<evidence type="ECO:0000313" key="1">
    <source>
        <dbReference type="EMBL" id="QQE74033.1"/>
    </source>
</evidence>
<dbReference type="Proteomes" id="UP000677234">
    <property type="component" value="Chromosome"/>
</dbReference>